<reference evidence="9 10" key="1">
    <citation type="submission" date="2017-04" db="EMBL/GenBank/DDBJ databases">
        <title>The whole genome sequencing and assembly of Halobacillus mangrovi strain.</title>
        <authorList>
            <person name="Lee S.-J."/>
            <person name="Park M.-K."/>
            <person name="Kim J.-Y."/>
            <person name="Lee Y.-J."/>
            <person name="Yi H."/>
            <person name="Bahn Y.-S."/>
            <person name="Kim J.F."/>
            <person name="Lee D.-W."/>
        </authorList>
    </citation>
    <scope>NUCLEOTIDE SEQUENCE [LARGE SCALE GENOMIC DNA]</scope>
    <source>
        <strain evidence="9 10">KTB 131</strain>
    </source>
</reference>
<keyword evidence="6" id="KW-0804">Transcription</keyword>
<keyword evidence="9" id="KW-0969">Cilium</keyword>
<dbReference type="GO" id="GO:0045892">
    <property type="term" value="P:negative regulation of DNA-templated transcription"/>
    <property type="evidence" value="ECO:0007669"/>
    <property type="project" value="InterPro"/>
</dbReference>
<feature type="region of interest" description="Disordered" evidence="7">
    <location>
        <begin position="1"/>
        <end position="32"/>
    </location>
</feature>
<dbReference type="STRING" id="402384.HM131_06580"/>
<dbReference type="Proteomes" id="UP000192527">
    <property type="component" value="Chromosome"/>
</dbReference>
<dbReference type="InterPro" id="IPR035890">
    <property type="entry name" value="Anti-sigma-28_factor_FlgM_sf"/>
</dbReference>
<evidence type="ECO:0000313" key="10">
    <source>
        <dbReference type="Proteomes" id="UP000192527"/>
    </source>
</evidence>
<evidence type="ECO:0000256" key="2">
    <source>
        <dbReference type="ARBA" id="ARBA00017823"/>
    </source>
</evidence>
<feature type="compositionally biased region" description="Polar residues" evidence="7">
    <location>
        <begin position="1"/>
        <end position="17"/>
    </location>
</feature>
<dbReference type="AlphaFoldDB" id="A0A1W5ZTB4"/>
<dbReference type="KEGG" id="hmn:HM131_06580"/>
<evidence type="ECO:0000256" key="6">
    <source>
        <dbReference type="ARBA" id="ARBA00023163"/>
    </source>
</evidence>
<dbReference type="RefSeq" id="WP_085028998.1">
    <property type="nucleotide sequence ID" value="NZ_CP020772.1"/>
</dbReference>
<keyword evidence="4" id="KW-1005">Bacterial flagellum biogenesis</keyword>
<evidence type="ECO:0000256" key="7">
    <source>
        <dbReference type="SAM" id="MobiDB-lite"/>
    </source>
</evidence>
<dbReference type="NCBIfam" id="TIGR03824">
    <property type="entry name" value="FlgM_jcvi"/>
    <property type="match status" value="1"/>
</dbReference>
<dbReference type="Pfam" id="PF04316">
    <property type="entry name" value="FlgM"/>
    <property type="match status" value="1"/>
</dbReference>
<evidence type="ECO:0000313" key="9">
    <source>
        <dbReference type="EMBL" id="ARI76519.1"/>
    </source>
</evidence>
<keyword evidence="10" id="KW-1185">Reference proteome</keyword>
<dbReference type="EMBL" id="CP020772">
    <property type="protein sequence ID" value="ARI76519.1"/>
    <property type="molecule type" value="Genomic_DNA"/>
</dbReference>
<sequence length="88" mass="10324">MKINGPNHSQFNHYQKQMNKHIDAKPLTEQQDKIEISQHAKQMQQAEKLDPARQKRVDQIKHELNTGNYQVDPKATAKKMINFWSNKG</sequence>
<feature type="domain" description="Anti-sigma-28 factor FlgM C-terminal" evidence="8">
    <location>
        <begin position="32"/>
        <end position="82"/>
    </location>
</feature>
<dbReference type="OrthoDB" id="2991036at2"/>
<comment type="similarity">
    <text evidence="1">Belongs to the FlgM family.</text>
</comment>
<evidence type="ECO:0000256" key="5">
    <source>
        <dbReference type="ARBA" id="ARBA00023015"/>
    </source>
</evidence>
<evidence type="ECO:0000256" key="3">
    <source>
        <dbReference type="ARBA" id="ARBA00022491"/>
    </source>
</evidence>
<organism evidence="9 10">
    <name type="scientific">Halobacillus mangrovi</name>
    <dbReference type="NCBI Taxonomy" id="402384"/>
    <lineage>
        <taxon>Bacteria</taxon>
        <taxon>Bacillati</taxon>
        <taxon>Bacillota</taxon>
        <taxon>Bacilli</taxon>
        <taxon>Bacillales</taxon>
        <taxon>Bacillaceae</taxon>
        <taxon>Halobacillus</taxon>
    </lineage>
</organism>
<evidence type="ECO:0000256" key="1">
    <source>
        <dbReference type="ARBA" id="ARBA00005322"/>
    </source>
</evidence>
<dbReference type="SUPFAM" id="SSF101498">
    <property type="entry name" value="Anti-sigma factor FlgM"/>
    <property type="match status" value="1"/>
</dbReference>
<name>A0A1W5ZTB4_9BACI</name>
<proteinExistence type="inferred from homology"/>
<feature type="compositionally biased region" description="Basic and acidic residues" evidence="7">
    <location>
        <begin position="20"/>
        <end position="32"/>
    </location>
</feature>
<evidence type="ECO:0000256" key="4">
    <source>
        <dbReference type="ARBA" id="ARBA00022795"/>
    </source>
</evidence>
<gene>
    <name evidence="9" type="ORF">HM131_06580</name>
</gene>
<keyword evidence="9" id="KW-0282">Flagellum</keyword>
<keyword evidence="3" id="KW-0678">Repressor</keyword>
<dbReference type="GO" id="GO:0044781">
    <property type="term" value="P:bacterial-type flagellum organization"/>
    <property type="evidence" value="ECO:0007669"/>
    <property type="project" value="UniProtKB-KW"/>
</dbReference>
<dbReference type="InterPro" id="IPR007412">
    <property type="entry name" value="FlgM"/>
</dbReference>
<dbReference type="InterPro" id="IPR031316">
    <property type="entry name" value="FlgM_C"/>
</dbReference>
<accession>A0A1W5ZTB4</accession>
<keyword evidence="9" id="KW-0966">Cell projection</keyword>
<protein>
    <recommendedName>
        <fullName evidence="2">Negative regulator of flagellin synthesis</fullName>
    </recommendedName>
</protein>
<evidence type="ECO:0000259" key="8">
    <source>
        <dbReference type="Pfam" id="PF04316"/>
    </source>
</evidence>
<keyword evidence="5" id="KW-0805">Transcription regulation</keyword>